<dbReference type="CDD" id="cd02869">
    <property type="entry name" value="PseudoU_synth_RluA_like"/>
    <property type="match status" value="1"/>
</dbReference>
<dbReference type="Gene3D" id="3.10.290.10">
    <property type="entry name" value="RNA-binding S4 domain"/>
    <property type="match status" value="1"/>
</dbReference>
<dbReference type="PROSITE" id="PS01129">
    <property type="entry name" value="PSI_RLU"/>
    <property type="match status" value="1"/>
</dbReference>
<feature type="active site" evidence="4">
    <location>
        <position position="135"/>
    </location>
</feature>
<dbReference type="GO" id="GO:0000455">
    <property type="term" value="P:enzyme-directed rRNA pseudouridine synthesis"/>
    <property type="evidence" value="ECO:0007669"/>
    <property type="project" value="TreeGrafter"/>
</dbReference>
<name>E0XRS7_9GAMM</name>
<dbReference type="SMART" id="SM00363">
    <property type="entry name" value="S4"/>
    <property type="match status" value="1"/>
</dbReference>
<dbReference type="PANTHER" id="PTHR21600:SF44">
    <property type="entry name" value="RIBOSOMAL LARGE SUBUNIT PSEUDOURIDINE SYNTHASE D"/>
    <property type="match status" value="1"/>
</dbReference>
<dbReference type="InterPro" id="IPR006225">
    <property type="entry name" value="PsdUridine_synth_RluC/D"/>
</dbReference>
<evidence type="ECO:0000259" key="7">
    <source>
        <dbReference type="SMART" id="SM00363"/>
    </source>
</evidence>
<evidence type="ECO:0000256" key="2">
    <source>
        <dbReference type="ARBA" id="ARBA00023235"/>
    </source>
</evidence>
<comment type="catalytic activity">
    <reaction evidence="3">
        <text>uridine(1911/1915/1917) in 23S rRNA = pseudouridine(1911/1915/1917) in 23S rRNA</text>
        <dbReference type="Rhea" id="RHEA:42524"/>
        <dbReference type="Rhea" id="RHEA-COMP:10097"/>
        <dbReference type="Rhea" id="RHEA-COMP:10098"/>
        <dbReference type="ChEBI" id="CHEBI:65314"/>
        <dbReference type="ChEBI" id="CHEBI:65315"/>
        <dbReference type="EC" id="5.4.99.23"/>
    </reaction>
</comment>
<dbReference type="InterPro" id="IPR002942">
    <property type="entry name" value="S4_RNA-bd"/>
</dbReference>
<dbReference type="PROSITE" id="PS50889">
    <property type="entry name" value="S4"/>
    <property type="match status" value="1"/>
</dbReference>
<protein>
    <recommendedName>
        <fullName evidence="6">Pseudouridine synthase</fullName>
        <ecNumber evidence="6">5.4.99.-</ecNumber>
    </recommendedName>
</protein>
<dbReference type="SUPFAM" id="SSF55120">
    <property type="entry name" value="Pseudouridine synthase"/>
    <property type="match status" value="1"/>
</dbReference>
<evidence type="ECO:0000256" key="5">
    <source>
        <dbReference type="PROSITE-ProRule" id="PRU00182"/>
    </source>
</evidence>
<comment type="function">
    <text evidence="6">Responsible for synthesis of pseudouridine from uracil.</text>
</comment>
<feature type="domain" description="RNA-binding S4" evidence="7">
    <location>
        <begin position="15"/>
        <end position="75"/>
    </location>
</feature>
<dbReference type="Pfam" id="PF01479">
    <property type="entry name" value="S4"/>
    <property type="match status" value="1"/>
</dbReference>
<dbReference type="Pfam" id="PF00849">
    <property type="entry name" value="PseudoU_synth_2"/>
    <property type="match status" value="1"/>
</dbReference>
<dbReference type="EC" id="5.4.99.-" evidence="6"/>
<keyword evidence="2 6" id="KW-0413">Isomerase</keyword>
<keyword evidence="5" id="KW-0694">RNA-binding</keyword>
<dbReference type="NCBIfam" id="TIGR00005">
    <property type="entry name" value="rluA_subfam"/>
    <property type="match status" value="1"/>
</dbReference>
<dbReference type="PANTHER" id="PTHR21600">
    <property type="entry name" value="MITOCHONDRIAL RNA PSEUDOURIDINE SYNTHASE"/>
    <property type="match status" value="1"/>
</dbReference>
<dbReference type="EMBL" id="GU474854">
    <property type="protein sequence ID" value="ADI17118.1"/>
    <property type="molecule type" value="Genomic_DNA"/>
</dbReference>
<comment type="catalytic activity">
    <reaction evidence="6">
        <text>a uridine in RNA = a pseudouridine in RNA</text>
        <dbReference type="Rhea" id="RHEA:48348"/>
        <dbReference type="Rhea" id="RHEA-COMP:12068"/>
        <dbReference type="Rhea" id="RHEA-COMP:12069"/>
        <dbReference type="ChEBI" id="CHEBI:65314"/>
        <dbReference type="ChEBI" id="CHEBI:65315"/>
    </reaction>
</comment>
<sequence>MISKRFQIDEENANNRIDIFLSRKFDSLSRGIVQGLIDEGKVLVNGKTVDRDYKTKVDDQIEIEFDLETNNADLPQDINLNIVFENNDLLIIDKHAGLTVHPGAGQKDSTLINGLLYMYPDQKKIPRYGVVHRLDKDTSGLMIIARTLESHTNLTDLIQTRKIKRNYYALVHGQPIAGNTIDKPIGRHPKNRLLFCVKEGGREAITHFKVHKKFKNFSLLDVSLETGRTHQIRVHMQHIGHPIAGDQSYCRIKNWKNSTENEINALNSLGRQSLHAYKLEFTYEEKDFSFLSNIPEELQKVIDQL</sequence>
<dbReference type="InterPro" id="IPR036986">
    <property type="entry name" value="S4_RNA-bd_sf"/>
</dbReference>
<proteinExistence type="inferred from homology"/>
<dbReference type="AlphaFoldDB" id="E0XRS7"/>
<dbReference type="GO" id="GO:0003723">
    <property type="term" value="F:RNA binding"/>
    <property type="evidence" value="ECO:0007669"/>
    <property type="project" value="UniProtKB-KW"/>
</dbReference>
<dbReference type="InterPro" id="IPR050188">
    <property type="entry name" value="RluA_PseudoU_synthase"/>
</dbReference>
<evidence type="ECO:0000256" key="1">
    <source>
        <dbReference type="ARBA" id="ARBA00010876"/>
    </source>
</evidence>
<evidence type="ECO:0000256" key="6">
    <source>
        <dbReference type="RuleBase" id="RU362028"/>
    </source>
</evidence>
<dbReference type="Gene3D" id="3.30.2350.10">
    <property type="entry name" value="Pseudouridine synthase"/>
    <property type="match status" value="1"/>
</dbReference>
<dbReference type="InterPro" id="IPR020103">
    <property type="entry name" value="PsdUridine_synth_cat_dom_sf"/>
</dbReference>
<evidence type="ECO:0000256" key="4">
    <source>
        <dbReference type="PIRSR" id="PIRSR606225-1"/>
    </source>
</evidence>
<accession>E0XRS7</accession>
<dbReference type="GO" id="GO:0160140">
    <property type="term" value="F:23S rRNA pseudouridine(1911/1915/1917) synthase activity"/>
    <property type="evidence" value="ECO:0007669"/>
    <property type="project" value="UniProtKB-EC"/>
</dbReference>
<dbReference type="InterPro" id="IPR006145">
    <property type="entry name" value="PsdUridine_synth_RsuA/RluA"/>
</dbReference>
<dbReference type="InterPro" id="IPR006224">
    <property type="entry name" value="PsdUridine_synth_RluA-like_CS"/>
</dbReference>
<reference evidence="8" key="1">
    <citation type="journal article" date="2011" name="Environ. Microbiol.">
        <title>Time-series analyses of Monterey Bay coastal microbial picoplankton using a 'genome proxy' microarray.</title>
        <authorList>
            <person name="Rich V.I."/>
            <person name="Pham V.D."/>
            <person name="Eppley J."/>
            <person name="Shi Y."/>
            <person name="DeLong E.F."/>
        </authorList>
    </citation>
    <scope>NUCLEOTIDE SEQUENCE</scope>
</reference>
<dbReference type="CDD" id="cd00165">
    <property type="entry name" value="S4"/>
    <property type="match status" value="1"/>
</dbReference>
<evidence type="ECO:0000256" key="3">
    <source>
        <dbReference type="ARBA" id="ARBA00036882"/>
    </source>
</evidence>
<dbReference type="SUPFAM" id="SSF55174">
    <property type="entry name" value="Alpha-L RNA-binding motif"/>
    <property type="match status" value="1"/>
</dbReference>
<evidence type="ECO:0000313" key="8">
    <source>
        <dbReference type="EMBL" id="ADI17118.1"/>
    </source>
</evidence>
<comment type="similarity">
    <text evidence="1 6">Belongs to the pseudouridine synthase RluA family.</text>
</comment>
<organism evidence="8">
    <name type="scientific">uncultured gamma proteobacterium HF0070_03O15</name>
    <dbReference type="NCBI Taxonomy" id="710982"/>
    <lineage>
        <taxon>Bacteria</taxon>
        <taxon>Pseudomonadati</taxon>
        <taxon>Pseudomonadota</taxon>
        <taxon>Gammaproteobacteria</taxon>
        <taxon>environmental samples</taxon>
    </lineage>
</organism>